<dbReference type="EMBL" id="JAIHOM010000028">
    <property type="protein sequence ID" value="MCW6036124.1"/>
    <property type="molecule type" value="Genomic_DNA"/>
</dbReference>
<reference evidence="3 4" key="1">
    <citation type="submission" date="2021-08" db="EMBL/GenBank/DDBJ databases">
        <title>Draft genome sequence of Spirulina subsalsa with high tolerance to salinity and hype-accumulation of phycocyanin.</title>
        <authorList>
            <person name="Pei H."/>
            <person name="Jiang L."/>
        </authorList>
    </citation>
    <scope>NUCLEOTIDE SEQUENCE [LARGE SCALE GENOMIC DNA]</scope>
    <source>
        <strain evidence="3 4">FACHB-351</strain>
    </source>
</reference>
<keyword evidence="4" id="KW-1185">Reference proteome</keyword>
<organism evidence="3 4">
    <name type="scientific">Spirulina subsalsa FACHB-351</name>
    <dbReference type="NCBI Taxonomy" id="234711"/>
    <lineage>
        <taxon>Bacteria</taxon>
        <taxon>Bacillati</taxon>
        <taxon>Cyanobacteriota</taxon>
        <taxon>Cyanophyceae</taxon>
        <taxon>Spirulinales</taxon>
        <taxon>Spirulinaceae</taxon>
        <taxon>Spirulina</taxon>
    </lineage>
</organism>
<keyword evidence="1" id="KW-0812">Transmembrane</keyword>
<sequence>MILEPPLIFHYIARKAYRYLEQCSERSLLLLCSLLLIGLGWLHYSFPVDISFFLFYLVPVAIVTWFIRGEWGILFGVISAVFWLASDLRIELGKHLSAHLWNMSVRSIQFAIIVYLLTAFKRAYNLEKTLARFDTLTQTVNRYHFFELLQAQLTLNQKNCISFTIAYIDLDDFKQINDKFGHQVGDNILRKFAHTIQQNIRSQDILGRLGGDEFVLLLPNLNPQEAPTFLKRIQGCLTQITTPDHHSITVSIGAATFECFPTSCDEVLEYVDQLMYNVKMSGKNNIIYEIVKH</sequence>
<dbReference type="SUPFAM" id="SSF55073">
    <property type="entry name" value="Nucleotide cyclase"/>
    <property type="match status" value="1"/>
</dbReference>
<dbReference type="PANTHER" id="PTHR45138:SF9">
    <property type="entry name" value="DIGUANYLATE CYCLASE DGCM-RELATED"/>
    <property type="match status" value="1"/>
</dbReference>
<protein>
    <submittedName>
        <fullName evidence="3">GGDEF domain-containing protein</fullName>
    </submittedName>
</protein>
<keyword evidence="1" id="KW-0472">Membrane</keyword>
<dbReference type="NCBIfam" id="TIGR00254">
    <property type="entry name" value="GGDEF"/>
    <property type="match status" value="1"/>
</dbReference>
<evidence type="ECO:0000259" key="2">
    <source>
        <dbReference type="PROSITE" id="PS50887"/>
    </source>
</evidence>
<accession>A0ABT3L3P0</accession>
<dbReference type="SMART" id="SM00267">
    <property type="entry name" value="GGDEF"/>
    <property type="match status" value="1"/>
</dbReference>
<evidence type="ECO:0000313" key="3">
    <source>
        <dbReference type="EMBL" id="MCW6036124.1"/>
    </source>
</evidence>
<dbReference type="InterPro" id="IPR050469">
    <property type="entry name" value="Diguanylate_Cyclase"/>
</dbReference>
<evidence type="ECO:0000256" key="1">
    <source>
        <dbReference type="SAM" id="Phobius"/>
    </source>
</evidence>
<dbReference type="PROSITE" id="PS50887">
    <property type="entry name" value="GGDEF"/>
    <property type="match status" value="1"/>
</dbReference>
<dbReference type="Pfam" id="PF00990">
    <property type="entry name" value="GGDEF"/>
    <property type="match status" value="1"/>
</dbReference>
<comment type="caution">
    <text evidence="3">The sequence shown here is derived from an EMBL/GenBank/DDBJ whole genome shotgun (WGS) entry which is preliminary data.</text>
</comment>
<dbReference type="RefSeq" id="WP_265263863.1">
    <property type="nucleotide sequence ID" value="NZ_JAIHOM010000028.1"/>
</dbReference>
<evidence type="ECO:0000313" key="4">
    <source>
        <dbReference type="Proteomes" id="UP001526426"/>
    </source>
</evidence>
<feature type="transmembrane region" description="Helical" evidence="1">
    <location>
        <begin position="27"/>
        <end position="44"/>
    </location>
</feature>
<dbReference type="PANTHER" id="PTHR45138">
    <property type="entry name" value="REGULATORY COMPONENTS OF SENSORY TRANSDUCTION SYSTEM"/>
    <property type="match status" value="1"/>
</dbReference>
<proteinExistence type="predicted"/>
<dbReference type="Proteomes" id="UP001526426">
    <property type="component" value="Unassembled WGS sequence"/>
</dbReference>
<gene>
    <name evidence="3" type="ORF">K4A83_07540</name>
</gene>
<dbReference type="CDD" id="cd01949">
    <property type="entry name" value="GGDEF"/>
    <property type="match status" value="1"/>
</dbReference>
<feature type="domain" description="GGDEF" evidence="2">
    <location>
        <begin position="161"/>
        <end position="291"/>
    </location>
</feature>
<dbReference type="InterPro" id="IPR000160">
    <property type="entry name" value="GGDEF_dom"/>
</dbReference>
<keyword evidence="1" id="KW-1133">Transmembrane helix</keyword>
<name>A0ABT3L3P0_9CYAN</name>
<feature type="transmembrane region" description="Helical" evidence="1">
    <location>
        <begin position="98"/>
        <end position="120"/>
    </location>
</feature>
<dbReference type="InterPro" id="IPR029787">
    <property type="entry name" value="Nucleotide_cyclase"/>
</dbReference>
<feature type="transmembrane region" description="Helical" evidence="1">
    <location>
        <begin position="74"/>
        <end position="92"/>
    </location>
</feature>
<dbReference type="Gene3D" id="3.30.70.270">
    <property type="match status" value="1"/>
</dbReference>
<dbReference type="InterPro" id="IPR043128">
    <property type="entry name" value="Rev_trsase/Diguanyl_cyclase"/>
</dbReference>